<dbReference type="Pfam" id="PF08281">
    <property type="entry name" value="Sigma70_r4_2"/>
    <property type="match status" value="1"/>
</dbReference>
<dbReference type="SUPFAM" id="SSF88659">
    <property type="entry name" value="Sigma3 and sigma4 domains of RNA polymerase sigma factors"/>
    <property type="match status" value="1"/>
</dbReference>
<evidence type="ECO:0000313" key="7">
    <source>
        <dbReference type="Proteomes" id="UP000015779"/>
    </source>
</evidence>
<proteinExistence type="inferred from homology"/>
<evidence type="ECO:0000313" key="6">
    <source>
        <dbReference type="EMBL" id="EPI49816.1"/>
    </source>
</evidence>
<dbReference type="GO" id="GO:0006352">
    <property type="term" value="P:DNA-templated transcription initiation"/>
    <property type="evidence" value="ECO:0007669"/>
    <property type="project" value="InterPro"/>
</dbReference>
<evidence type="ECO:0000256" key="3">
    <source>
        <dbReference type="ARBA" id="ARBA00023082"/>
    </source>
</evidence>
<dbReference type="Gene3D" id="1.10.10.10">
    <property type="entry name" value="Winged helix-like DNA-binding domain superfamily/Winged helix DNA-binding domain"/>
    <property type="match status" value="1"/>
</dbReference>
<feature type="non-terminal residue" evidence="6">
    <location>
        <position position="1"/>
    </location>
</feature>
<name>T2PIX2_9BIFI</name>
<comment type="similarity">
    <text evidence="1">Belongs to the sigma-70 factor family. ECF subfamily.</text>
</comment>
<keyword evidence="2" id="KW-0805">Transcription regulation</keyword>
<dbReference type="RefSeq" id="WP_020757951.1">
    <property type="nucleotide sequence ID" value="NZ_KE347830.1"/>
</dbReference>
<comment type="caution">
    <text evidence="6">The sequence shown here is derived from an EMBL/GenBank/DDBJ whole genome shotgun (WGS) entry which is preliminary data.</text>
</comment>
<accession>T2PIX2</accession>
<reference evidence="6 7" key="1">
    <citation type="submission" date="2013-06" db="EMBL/GenBank/DDBJ databases">
        <authorList>
            <person name="Weinstock G."/>
            <person name="Sodergren E."/>
            <person name="Lobos E.A."/>
            <person name="Fulton L."/>
            <person name="Fulton R."/>
            <person name="Courtney L."/>
            <person name="Fronick C."/>
            <person name="O'Laughlin M."/>
            <person name="Godfrey J."/>
            <person name="Wilson R.M."/>
            <person name="Miner T."/>
            <person name="Farmer C."/>
            <person name="Delehaunty K."/>
            <person name="Cordes M."/>
            <person name="Minx P."/>
            <person name="Tomlinson C."/>
            <person name="Chen J."/>
            <person name="Wollam A."/>
            <person name="Pepin K.H."/>
            <person name="Bhonagiri V."/>
            <person name="Zhang X."/>
            <person name="Warren W."/>
            <person name="Mitreva M."/>
            <person name="Mardis E.R."/>
            <person name="Wilson R.K."/>
        </authorList>
    </citation>
    <scope>NUCLEOTIDE SEQUENCE [LARGE SCALE GENOMIC DNA]</scope>
    <source>
        <strain evidence="6 7">JCP8017A</strain>
    </source>
</reference>
<dbReference type="GO" id="GO:0016987">
    <property type="term" value="F:sigma factor activity"/>
    <property type="evidence" value="ECO:0007669"/>
    <property type="project" value="UniProtKB-KW"/>
</dbReference>
<dbReference type="GO" id="GO:0003677">
    <property type="term" value="F:DNA binding"/>
    <property type="evidence" value="ECO:0007669"/>
    <property type="project" value="InterPro"/>
</dbReference>
<keyword evidence="4" id="KW-0804">Transcription</keyword>
<dbReference type="InterPro" id="IPR013324">
    <property type="entry name" value="RNA_pol_sigma_r3/r4-like"/>
</dbReference>
<evidence type="ECO:0000259" key="5">
    <source>
        <dbReference type="Pfam" id="PF08281"/>
    </source>
</evidence>
<dbReference type="InterPro" id="IPR013249">
    <property type="entry name" value="RNA_pol_sigma70_r4_t2"/>
</dbReference>
<sequence>SASFTKKIKKPSDFILSQGYLIGGGLFMNMEEQRKVKLLRDEGLSYTQIANRMDISVNTIKSYCKRNSLGVIQSTKTQTELCESCSKPIKQNKGRKVKRFCSDACRNTWWNKHTQLVKRQANYECTCLNCTNSFISYGNKTRKYCCHACYIEHRFGGEHHANK</sequence>
<gene>
    <name evidence="6" type="ORF">HMPREF1577_01335</name>
</gene>
<feature type="domain" description="RNA polymerase sigma factor 70 region 4 type 2" evidence="5">
    <location>
        <begin position="32"/>
        <end position="66"/>
    </location>
</feature>
<keyword evidence="3" id="KW-0731">Sigma factor</keyword>
<dbReference type="InterPro" id="IPR036388">
    <property type="entry name" value="WH-like_DNA-bd_sf"/>
</dbReference>
<evidence type="ECO:0000256" key="1">
    <source>
        <dbReference type="ARBA" id="ARBA00010641"/>
    </source>
</evidence>
<dbReference type="Proteomes" id="UP000015779">
    <property type="component" value="Unassembled WGS sequence"/>
</dbReference>
<organism evidence="6 7">
    <name type="scientific">Gardnerella pickettii JCP8017A</name>
    <dbReference type="NCBI Taxonomy" id="1261062"/>
    <lineage>
        <taxon>Bacteria</taxon>
        <taxon>Bacillati</taxon>
        <taxon>Actinomycetota</taxon>
        <taxon>Actinomycetes</taxon>
        <taxon>Bifidobacteriales</taxon>
        <taxon>Bifidobacteriaceae</taxon>
        <taxon>Gardnerella</taxon>
        <taxon>Gardnerella pickettii</taxon>
    </lineage>
</organism>
<evidence type="ECO:0000256" key="4">
    <source>
        <dbReference type="ARBA" id="ARBA00023163"/>
    </source>
</evidence>
<dbReference type="AlphaFoldDB" id="T2PIX2"/>
<dbReference type="EMBL" id="ATJN01000127">
    <property type="protein sequence ID" value="EPI49816.1"/>
    <property type="molecule type" value="Genomic_DNA"/>
</dbReference>
<evidence type="ECO:0000256" key="2">
    <source>
        <dbReference type="ARBA" id="ARBA00023015"/>
    </source>
</evidence>
<protein>
    <recommendedName>
        <fullName evidence="5">RNA polymerase sigma factor 70 region 4 type 2 domain-containing protein</fullName>
    </recommendedName>
</protein>
<dbReference type="HOGENOM" id="CLU_1622464_0_0_11"/>